<feature type="compositionally biased region" description="Low complexity" evidence="1">
    <location>
        <begin position="69"/>
        <end position="91"/>
    </location>
</feature>
<comment type="caution">
    <text evidence="2">The sequence shown here is derived from an EMBL/GenBank/DDBJ whole genome shotgun (WGS) entry which is preliminary data.</text>
</comment>
<dbReference type="EMBL" id="NNAY01000030">
    <property type="protein sequence ID" value="OXU31796.1"/>
    <property type="molecule type" value="Genomic_DNA"/>
</dbReference>
<dbReference type="AlphaFoldDB" id="A0A232FM19"/>
<gene>
    <name evidence="2" type="ORF">TSAR_009464</name>
</gene>
<feature type="region of interest" description="Disordered" evidence="1">
    <location>
        <begin position="67"/>
        <end position="91"/>
    </location>
</feature>
<organism evidence="2 3">
    <name type="scientific">Trichomalopsis sarcophagae</name>
    <dbReference type="NCBI Taxonomy" id="543379"/>
    <lineage>
        <taxon>Eukaryota</taxon>
        <taxon>Metazoa</taxon>
        <taxon>Ecdysozoa</taxon>
        <taxon>Arthropoda</taxon>
        <taxon>Hexapoda</taxon>
        <taxon>Insecta</taxon>
        <taxon>Pterygota</taxon>
        <taxon>Neoptera</taxon>
        <taxon>Endopterygota</taxon>
        <taxon>Hymenoptera</taxon>
        <taxon>Apocrita</taxon>
        <taxon>Proctotrupomorpha</taxon>
        <taxon>Chalcidoidea</taxon>
        <taxon>Pteromalidae</taxon>
        <taxon>Pteromalinae</taxon>
        <taxon>Trichomalopsis</taxon>
    </lineage>
</organism>
<keyword evidence="3" id="KW-1185">Reference proteome</keyword>
<reference evidence="2 3" key="1">
    <citation type="journal article" date="2017" name="Curr. Biol.">
        <title>The Evolution of Venom by Co-option of Single-Copy Genes.</title>
        <authorList>
            <person name="Martinson E.O."/>
            <person name="Mrinalini"/>
            <person name="Kelkar Y.D."/>
            <person name="Chang C.H."/>
            <person name="Werren J.H."/>
        </authorList>
    </citation>
    <scope>NUCLEOTIDE SEQUENCE [LARGE SCALE GENOMIC DNA]</scope>
    <source>
        <strain evidence="2 3">Alberta</strain>
        <tissue evidence="2">Whole body</tissue>
    </source>
</reference>
<name>A0A232FM19_9HYME</name>
<protein>
    <submittedName>
        <fullName evidence="2">Uncharacterized protein</fullName>
    </submittedName>
</protein>
<proteinExistence type="predicted"/>
<evidence type="ECO:0000256" key="1">
    <source>
        <dbReference type="SAM" id="MobiDB-lite"/>
    </source>
</evidence>
<dbReference type="Proteomes" id="UP000215335">
    <property type="component" value="Unassembled WGS sequence"/>
</dbReference>
<accession>A0A232FM19</accession>
<evidence type="ECO:0000313" key="3">
    <source>
        <dbReference type="Proteomes" id="UP000215335"/>
    </source>
</evidence>
<sequence>MALKACWVVVEKLRDVAEVKRSLTAKRTPEADLEPPRKRPRLSIVLARDSNDTWRIVQKAQREEDCSWTEDFSSTDSSSTSSSDSDTSTSSISEEDLEVWYGVKMKKNQPDIDQAVKPNVYLDKSTMKRPAAMDKRTKLASKYDIKNSSDIINVLFGRSCSSYKRASSVQSSSGIKEEDLEVRYGVKVKVNQPDIDQAVKPNVYLDKSTMKRPAAMDKRTKLASKYDIKNSSDIINVLFSRSSSNYQQASSVQSSSGSIHGFITAIINMDLKACWVVVENMNNVAEAKRNLTAK</sequence>
<evidence type="ECO:0000313" key="2">
    <source>
        <dbReference type="EMBL" id="OXU31796.1"/>
    </source>
</evidence>